<sequence length="64" mass="6783">HAVIHGSMINPAKPEIKAARPRTYTTLWDTIVVGGFCALCMLGSATSRGVVGPFVSADLKPVSW</sequence>
<keyword evidence="2" id="KW-1185">Reference proteome</keyword>
<accession>A0A841LBQ1</accession>
<evidence type="ECO:0000313" key="2">
    <source>
        <dbReference type="Proteomes" id="UP000538147"/>
    </source>
</evidence>
<reference evidence="1 2" key="1">
    <citation type="submission" date="2020-08" db="EMBL/GenBank/DDBJ databases">
        <title>Genomic Encyclopedia of Type Strains, Phase IV (KMG-IV): sequencing the most valuable type-strain genomes for metagenomic binning, comparative biology and taxonomic classification.</title>
        <authorList>
            <person name="Goeker M."/>
        </authorList>
    </citation>
    <scope>NUCLEOTIDE SEQUENCE [LARGE SCALE GENOMIC DNA]</scope>
    <source>
        <strain evidence="1 2">DSM 102189</strain>
    </source>
</reference>
<comment type="caution">
    <text evidence="1">The sequence shown here is derived from an EMBL/GenBank/DDBJ whole genome shotgun (WGS) entry which is preliminary data.</text>
</comment>
<gene>
    <name evidence="1" type="ORF">FHS79_002588</name>
</gene>
<dbReference type="AlphaFoldDB" id="A0A841LBQ1"/>
<name>A0A841LBQ1_9SPHN</name>
<evidence type="ECO:0000313" key="1">
    <source>
        <dbReference type="EMBL" id="MBB6228403.1"/>
    </source>
</evidence>
<proteinExistence type="predicted"/>
<dbReference type="RefSeq" id="WP_207792342.1">
    <property type="nucleotide sequence ID" value="NZ_JACIIV010000018.1"/>
</dbReference>
<feature type="non-terminal residue" evidence="1">
    <location>
        <position position="1"/>
    </location>
</feature>
<dbReference type="Proteomes" id="UP000538147">
    <property type="component" value="Unassembled WGS sequence"/>
</dbReference>
<organism evidence="1 2">
    <name type="scientific">Polymorphobacter multimanifer</name>
    <dbReference type="NCBI Taxonomy" id="1070431"/>
    <lineage>
        <taxon>Bacteria</taxon>
        <taxon>Pseudomonadati</taxon>
        <taxon>Pseudomonadota</taxon>
        <taxon>Alphaproteobacteria</taxon>
        <taxon>Sphingomonadales</taxon>
        <taxon>Sphingosinicellaceae</taxon>
        <taxon>Polymorphobacter</taxon>
    </lineage>
</organism>
<dbReference type="EMBL" id="JACIIV010000018">
    <property type="protein sequence ID" value="MBB6228403.1"/>
    <property type="molecule type" value="Genomic_DNA"/>
</dbReference>
<protein>
    <submittedName>
        <fullName evidence="1">Uncharacterized protein</fullName>
    </submittedName>
</protein>